<name>A0A0K1PZJ8_9BACT</name>
<evidence type="ECO:0000256" key="1">
    <source>
        <dbReference type="SAM" id="MobiDB-lite"/>
    </source>
</evidence>
<feature type="chain" id="PRO_5005466890" evidence="2">
    <location>
        <begin position="20"/>
        <end position="484"/>
    </location>
</feature>
<dbReference type="KEGG" id="llu:AKJ09_05624"/>
<dbReference type="Gene3D" id="3.40.710.10">
    <property type="entry name" value="DD-peptidase/beta-lactamase superfamily"/>
    <property type="match status" value="1"/>
</dbReference>
<feature type="signal peptide" evidence="2">
    <location>
        <begin position="1"/>
        <end position="19"/>
    </location>
</feature>
<dbReference type="AlphaFoldDB" id="A0A0K1PZJ8"/>
<proteinExistence type="predicted"/>
<dbReference type="Proteomes" id="UP000064967">
    <property type="component" value="Chromosome"/>
</dbReference>
<feature type="region of interest" description="Disordered" evidence="1">
    <location>
        <begin position="26"/>
        <end position="49"/>
    </location>
</feature>
<evidence type="ECO:0000259" key="3">
    <source>
        <dbReference type="Pfam" id="PF00144"/>
    </source>
</evidence>
<dbReference type="Pfam" id="PF00144">
    <property type="entry name" value="Beta-lactamase"/>
    <property type="match status" value="1"/>
</dbReference>
<keyword evidence="5" id="KW-1185">Reference proteome</keyword>
<keyword evidence="2" id="KW-0732">Signal</keyword>
<sequence length="484" mass="50282">MNASVVARGVLLAAFVASGALPGACSSKGDDAAPSPAPSSSVPTSPAAPSELASTLDKRVRGDRTGVCVAAAVVEGRGKAGDRAVVCADPARARALDGDVALEIGSVTKTMTATLLADLVREGKLSLDDSLAKHLPDGTKVPSFQGKPIELRHLVTHTSGLPPLPPGFDPPDPSNPYAAVTDVQLFDALGNVTLTSAPGTDWAYSNFGFMLLSWVIAHTDGRDFESALHERLFTKLGMTRSFVSRKPSNVTTASGHLPGGATTSPWDFGPNLGGVGGARSTLDDMILYARAQIGDLDDQVLAGVIAKTHERVDIGVPPNPEQPEVGMAWLRTHGLGRVVVLHDGETGGFSSIVAVDVERSRAVVLLFDTSVADTGIVGELIGHVLDTAQPLPPPRLVTAPPSELLQALSGDYRLQGVDVTLTTKDGALRATLGGASVLELGYDSRGDFYPIGAAGLLTPVKQADGTQTFTWTQDGQAITATRKR</sequence>
<dbReference type="InterPro" id="IPR012338">
    <property type="entry name" value="Beta-lactam/transpept-like"/>
</dbReference>
<dbReference type="InterPro" id="IPR001466">
    <property type="entry name" value="Beta-lactam-related"/>
</dbReference>
<reference evidence="4 5" key="1">
    <citation type="submission" date="2015-08" db="EMBL/GenBank/DDBJ databases">
        <authorList>
            <person name="Babu N.S."/>
            <person name="Beckwith C.J."/>
            <person name="Beseler K.G."/>
            <person name="Brison A."/>
            <person name="Carone J.V."/>
            <person name="Caskin T.P."/>
            <person name="Diamond M."/>
            <person name="Durham M.E."/>
            <person name="Foxe J.M."/>
            <person name="Go M."/>
            <person name="Henderson B.A."/>
            <person name="Jones I.B."/>
            <person name="McGettigan J.A."/>
            <person name="Micheletti S.J."/>
            <person name="Nasrallah M.E."/>
            <person name="Ortiz D."/>
            <person name="Piller C.R."/>
            <person name="Privatt S.R."/>
            <person name="Schneider S.L."/>
            <person name="Sharp S."/>
            <person name="Smith T.C."/>
            <person name="Stanton J.D."/>
            <person name="Ullery H.E."/>
            <person name="Wilson R.J."/>
            <person name="Serrano M.G."/>
            <person name="Buck G."/>
            <person name="Lee V."/>
            <person name="Wang Y."/>
            <person name="Carvalho R."/>
            <person name="Voegtly L."/>
            <person name="Shi R."/>
            <person name="Duckworth R."/>
            <person name="Johnson A."/>
            <person name="Loviza R."/>
            <person name="Walstead R."/>
            <person name="Shah Z."/>
            <person name="Kiflezghi M."/>
            <person name="Wade K."/>
            <person name="Ball S.L."/>
            <person name="Bradley K.W."/>
            <person name="Asai D.J."/>
            <person name="Bowman C.A."/>
            <person name="Russell D.A."/>
            <person name="Pope W.H."/>
            <person name="Jacobs-Sera D."/>
            <person name="Hendrix R.W."/>
            <person name="Hatfull G.F."/>
        </authorList>
    </citation>
    <scope>NUCLEOTIDE SEQUENCE [LARGE SCALE GENOMIC DNA]</scope>
    <source>
        <strain evidence="4 5">DSM 27648</strain>
    </source>
</reference>
<dbReference type="EMBL" id="CP012333">
    <property type="protein sequence ID" value="AKU98960.1"/>
    <property type="molecule type" value="Genomic_DNA"/>
</dbReference>
<evidence type="ECO:0000313" key="4">
    <source>
        <dbReference type="EMBL" id="AKU98960.1"/>
    </source>
</evidence>
<dbReference type="SUPFAM" id="SSF56601">
    <property type="entry name" value="beta-lactamase/transpeptidase-like"/>
    <property type="match status" value="1"/>
</dbReference>
<dbReference type="InterPro" id="IPR050491">
    <property type="entry name" value="AmpC-like"/>
</dbReference>
<protein>
    <submittedName>
        <fullName evidence="4">Beta-lactamase</fullName>
    </submittedName>
</protein>
<dbReference type="STRING" id="1391654.AKJ09_05624"/>
<organism evidence="4 5">
    <name type="scientific">Labilithrix luteola</name>
    <dbReference type="NCBI Taxonomy" id="1391654"/>
    <lineage>
        <taxon>Bacteria</taxon>
        <taxon>Pseudomonadati</taxon>
        <taxon>Myxococcota</taxon>
        <taxon>Polyangia</taxon>
        <taxon>Polyangiales</taxon>
        <taxon>Labilitrichaceae</taxon>
        <taxon>Labilithrix</taxon>
    </lineage>
</organism>
<feature type="domain" description="Beta-lactamase-related" evidence="3">
    <location>
        <begin position="64"/>
        <end position="370"/>
    </location>
</feature>
<dbReference type="PANTHER" id="PTHR46825">
    <property type="entry name" value="D-ALANYL-D-ALANINE-CARBOXYPEPTIDASE/ENDOPEPTIDASE AMPH"/>
    <property type="match status" value="1"/>
</dbReference>
<accession>A0A0K1PZJ8</accession>
<feature type="compositionally biased region" description="Low complexity" evidence="1">
    <location>
        <begin position="32"/>
        <end position="49"/>
    </location>
</feature>
<gene>
    <name evidence="4" type="ORF">AKJ09_05624</name>
</gene>
<feature type="region of interest" description="Disordered" evidence="1">
    <location>
        <begin position="247"/>
        <end position="269"/>
    </location>
</feature>
<dbReference type="PANTHER" id="PTHR46825:SF9">
    <property type="entry name" value="BETA-LACTAMASE-RELATED DOMAIN-CONTAINING PROTEIN"/>
    <property type="match status" value="1"/>
</dbReference>
<evidence type="ECO:0000256" key="2">
    <source>
        <dbReference type="SAM" id="SignalP"/>
    </source>
</evidence>
<evidence type="ECO:0000313" key="5">
    <source>
        <dbReference type="Proteomes" id="UP000064967"/>
    </source>
</evidence>
<dbReference type="OrthoDB" id="9801061at2"/>
<dbReference type="RefSeq" id="WP_146650122.1">
    <property type="nucleotide sequence ID" value="NZ_CP012333.1"/>
</dbReference>